<dbReference type="SUPFAM" id="SSF52200">
    <property type="entry name" value="Toll/Interleukin receptor TIR domain"/>
    <property type="match status" value="1"/>
</dbReference>
<evidence type="ECO:0000256" key="1">
    <source>
        <dbReference type="SAM" id="MobiDB-lite"/>
    </source>
</evidence>
<dbReference type="GO" id="GO:0007165">
    <property type="term" value="P:signal transduction"/>
    <property type="evidence" value="ECO:0007669"/>
    <property type="project" value="InterPro"/>
</dbReference>
<protein>
    <recommendedName>
        <fullName evidence="2">TIR domain-containing protein</fullName>
    </recommendedName>
</protein>
<organism evidence="3 4">
    <name type="scientific">Saccharothrix espanaensis (strain ATCC 51144 / DSM 44229 / JCM 9112 / NBRC 15066 / NRRL 15764)</name>
    <dbReference type="NCBI Taxonomy" id="1179773"/>
    <lineage>
        <taxon>Bacteria</taxon>
        <taxon>Bacillati</taxon>
        <taxon>Actinomycetota</taxon>
        <taxon>Actinomycetes</taxon>
        <taxon>Pseudonocardiales</taxon>
        <taxon>Pseudonocardiaceae</taxon>
        <taxon>Saccharothrix</taxon>
    </lineage>
</organism>
<accession>K0KBF4</accession>
<feature type="region of interest" description="Disordered" evidence="1">
    <location>
        <begin position="150"/>
        <end position="215"/>
    </location>
</feature>
<dbReference type="KEGG" id="sesp:BN6_67360"/>
<evidence type="ECO:0000313" key="3">
    <source>
        <dbReference type="EMBL" id="CCH33973.1"/>
    </source>
</evidence>
<reference evidence="3 4" key="1">
    <citation type="journal article" date="2012" name="BMC Genomics">
        <title>Complete genome sequence of Saccharothrix espanaensis DSM 44229T and comparison to the other completely sequenced Pseudonocardiaceae.</title>
        <authorList>
            <person name="Strobel T."/>
            <person name="Al-Dilaimi A."/>
            <person name="Blom J."/>
            <person name="Gessner A."/>
            <person name="Kalinowski J."/>
            <person name="Luzhetska M."/>
            <person name="Puhler A."/>
            <person name="Szczepanowski R."/>
            <person name="Bechthold A."/>
            <person name="Ruckert C."/>
        </authorList>
    </citation>
    <scope>NUCLEOTIDE SEQUENCE [LARGE SCALE GENOMIC DNA]</scope>
    <source>
        <strain evidence="4">ATCC 51144 / DSM 44229 / JCM 9112 / NBRC 15066 / NRRL 15764</strain>
    </source>
</reference>
<dbReference type="OrthoDB" id="4547231at2"/>
<evidence type="ECO:0000259" key="2">
    <source>
        <dbReference type="Pfam" id="PF13676"/>
    </source>
</evidence>
<dbReference type="Pfam" id="PF13676">
    <property type="entry name" value="TIR_2"/>
    <property type="match status" value="1"/>
</dbReference>
<dbReference type="InterPro" id="IPR035897">
    <property type="entry name" value="Toll_tir_struct_dom_sf"/>
</dbReference>
<evidence type="ECO:0000313" key="4">
    <source>
        <dbReference type="Proteomes" id="UP000006281"/>
    </source>
</evidence>
<proteinExistence type="predicted"/>
<dbReference type="Gene3D" id="3.40.50.10140">
    <property type="entry name" value="Toll/interleukin-1 receptor homology (TIR) domain"/>
    <property type="match status" value="1"/>
</dbReference>
<feature type="domain" description="TIR" evidence="2">
    <location>
        <begin position="4"/>
        <end position="144"/>
    </location>
</feature>
<dbReference type="PATRIC" id="fig|1179773.3.peg.6792"/>
<dbReference type="HOGENOM" id="CLU_087945_0_0_11"/>
<keyword evidence="4" id="KW-1185">Reference proteome</keyword>
<dbReference type="EMBL" id="HE804045">
    <property type="protein sequence ID" value="CCH33973.1"/>
    <property type="molecule type" value="Genomic_DNA"/>
</dbReference>
<dbReference type="InterPro" id="IPR000157">
    <property type="entry name" value="TIR_dom"/>
</dbReference>
<dbReference type="RefSeq" id="WP_015104084.1">
    <property type="nucleotide sequence ID" value="NC_019673.1"/>
</dbReference>
<dbReference type="Proteomes" id="UP000006281">
    <property type="component" value="Chromosome"/>
</dbReference>
<gene>
    <name evidence="3" type="ordered locus">BN6_67360</name>
</gene>
<sequence length="234" mass="25371">MCRVFVNYRTGDEEVCATLVDRELSAVFGDANVFRAGKSIPLGAQFEEDLLRNVWRSDVLVAVVGRRWLAATDRSGVRALDNPADWTRRELLEALSHQVLVIPLLVNGADRLSADVLPVELAELATRQYLRLDTRDIATGLQRLVERLGQECGGIPDPPAERPATPSSPTAHHGGIGSISGHQVTAVTAPAGPVNTGSGNQVVQHGEYGDGTTFVFGGRNAARQRFTRRDRDLP</sequence>
<name>K0KBF4_SACES</name>
<dbReference type="STRING" id="1179773.BN6_67360"/>
<dbReference type="BioCyc" id="SESP1179773:BN6_RS32475-MONOMER"/>
<dbReference type="AlphaFoldDB" id="K0KBF4"/>
<dbReference type="eggNOG" id="COG2154">
    <property type="taxonomic scope" value="Bacteria"/>
</dbReference>